<dbReference type="AlphaFoldDB" id="A0A3M7RBR3"/>
<gene>
    <name evidence="1" type="ORF">BpHYR1_025432</name>
</gene>
<protein>
    <submittedName>
        <fullName evidence="1">Uncharacterized protein</fullName>
    </submittedName>
</protein>
<evidence type="ECO:0000313" key="2">
    <source>
        <dbReference type="Proteomes" id="UP000276133"/>
    </source>
</evidence>
<comment type="caution">
    <text evidence="1">The sequence shown here is derived from an EMBL/GenBank/DDBJ whole genome shotgun (WGS) entry which is preliminary data.</text>
</comment>
<keyword evidence="2" id="KW-1185">Reference proteome</keyword>
<dbReference type="Proteomes" id="UP000276133">
    <property type="component" value="Unassembled WGS sequence"/>
</dbReference>
<accession>A0A3M7RBR3</accession>
<dbReference type="EMBL" id="REGN01003763">
    <property type="protein sequence ID" value="RNA20891.1"/>
    <property type="molecule type" value="Genomic_DNA"/>
</dbReference>
<proteinExistence type="predicted"/>
<name>A0A3M7RBR3_BRAPC</name>
<organism evidence="1 2">
    <name type="scientific">Brachionus plicatilis</name>
    <name type="common">Marine rotifer</name>
    <name type="synonym">Brachionus muelleri</name>
    <dbReference type="NCBI Taxonomy" id="10195"/>
    <lineage>
        <taxon>Eukaryota</taxon>
        <taxon>Metazoa</taxon>
        <taxon>Spiralia</taxon>
        <taxon>Gnathifera</taxon>
        <taxon>Rotifera</taxon>
        <taxon>Eurotatoria</taxon>
        <taxon>Monogononta</taxon>
        <taxon>Pseudotrocha</taxon>
        <taxon>Ploima</taxon>
        <taxon>Brachionidae</taxon>
        <taxon>Brachionus</taxon>
    </lineage>
</organism>
<evidence type="ECO:0000313" key="1">
    <source>
        <dbReference type="EMBL" id="RNA20891.1"/>
    </source>
</evidence>
<reference evidence="1 2" key="1">
    <citation type="journal article" date="2018" name="Sci. Rep.">
        <title>Genomic signatures of local adaptation to the degree of environmental predictability in rotifers.</title>
        <authorList>
            <person name="Franch-Gras L."/>
            <person name="Hahn C."/>
            <person name="Garcia-Roger E.M."/>
            <person name="Carmona M.J."/>
            <person name="Serra M."/>
            <person name="Gomez A."/>
        </authorList>
    </citation>
    <scope>NUCLEOTIDE SEQUENCE [LARGE SCALE GENOMIC DNA]</scope>
    <source>
        <strain evidence="1">HYR1</strain>
    </source>
</reference>
<sequence>MDFLVLKGETKLFHLKVQQSKHFKSPIFLYIFFGPNRFELTLSSLYQSEFEFHMLNCTFPVINTNFIICVKTDNLYIYFCRHQS</sequence>